<reference evidence="1" key="1">
    <citation type="submission" date="2023-03" db="EMBL/GenBank/DDBJ databases">
        <title>Massive genome expansion in bonnet fungi (Mycena s.s.) driven by repeated elements and novel gene families across ecological guilds.</title>
        <authorList>
            <consortium name="Lawrence Berkeley National Laboratory"/>
            <person name="Harder C.B."/>
            <person name="Miyauchi S."/>
            <person name="Viragh M."/>
            <person name="Kuo A."/>
            <person name="Thoen E."/>
            <person name="Andreopoulos B."/>
            <person name="Lu D."/>
            <person name="Skrede I."/>
            <person name="Drula E."/>
            <person name="Henrissat B."/>
            <person name="Morin E."/>
            <person name="Kohler A."/>
            <person name="Barry K."/>
            <person name="LaButti K."/>
            <person name="Morin E."/>
            <person name="Salamov A."/>
            <person name="Lipzen A."/>
            <person name="Mereny Z."/>
            <person name="Hegedus B."/>
            <person name="Baldrian P."/>
            <person name="Stursova M."/>
            <person name="Weitz H."/>
            <person name="Taylor A."/>
            <person name="Grigoriev I.V."/>
            <person name="Nagy L.G."/>
            <person name="Martin F."/>
            <person name="Kauserud H."/>
        </authorList>
    </citation>
    <scope>NUCLEOTIDE SEQUENCE</scope>
    <source>
        <strain evidence="1">CBHHK067</strain>
    </source>
</reference>
<organism evidence="1 3">
    <name type="scientific">Mycena rosella</name>
    <name type="common">Pink bonnet</name>
    <name type="synonym">Agaricus rosellus</name>
    <dbReference type="NCBI Taxonomy" id="1033263"/>
    <lineage>
        <taxon>Eukaryota</taxon>
        <taxon>Fungi</taxon>
        <taxon>Dikarya</taxon>
        <taxon>Basidiomycota</taxon>
        <taxon>Agaricomycotina</taxon>
        <taxon>Agaricomycetes</taxon>
        <taxon>Agaricomycetidae</taxon>
        <taxon>Agaricales</taxon>
        <taxon>Marasmiineae</taxon>
        <taxon>Mycenaceae</taxon>
        <taxon>Mycena</taxon>
    </lineage>
</organism>
<dbReference type="Pfam" id="PF18758">
    <property type="entry name" value="KDZ"/>
    <property type="match status" value="1"/>
</dbReference>
<dbReference type="EMBL" id="JARKIE010000186">
    <property type="protein sequence ID" value="KAJ7669679.1"/>
    <property type="molecule type" value="Genomic_DNA"/>
</dbReference>
<evidence type="ECO:0000313" key="1">
    <source>
        <dbReference type="EMBL" id="KAJ7659377.1"/>
    </source>
</evidence>
<protein>
    <submittedName>
        <fullName evidence="1">Uncharacterized protein</fullName>
    </submittedName>
</protein>
<proteinExistence type="predicted"/>
<gene>
    <name evidence="2" type="ORF">B0H17DRAFT_949192</name>
    <name evidence="1" type="ORF">B0H17DRAFT_954839</name>
</gene>
<evidence type="ECO:0000313" key="2">
    <source>
        <dbReference type="EMBL" id="KAJ7669679.1"/>
    </source>
</evidence>
<keyword evidence="3" id="KW-1185">Reference proteome</keyword>
<comment type="caution">
    <text evidence="1">The sequence shown here is derived from an EMBL/GenBank/DDBJ whole genome shotgun (WGS) entry which is preliminary data.</text>
</comment>
<feature type="non-terminal residue" evidence="1">
    <location>
        <position position="1"/>
    </location>
</feature>
<dbReference type="EMBL" id="JARKIE010000272">
    <property type="protein sequence ID" value="KAJ7659377.1"/>
    <property type="molecule type" value="Genomic_DNA"/>
</dbReference>
<dbReference type="InterPro" id="IPR040521">
    <property type="entry name" value="KDZ"/>
</dbReference>
<accession>A0AAD7CRE8</accession>
<dbReference type="Proteomes" id="UP001221757">
    <property type="component" value="Unassembled WGS sequence"/>
</dbReference>
<dbReference type="AlphaFoldDB" id="A0AAD7CRE8"/>
<evidence type="ECO:0000313" key="3">
    <source>
        <dbReference type="Proteomes" id="UP001221757"/>
    </source>
</evidence>
<sequence>SYDSWCSFEVNKVKRVILLFPEETWLHERLAMMEGQIPADHINGHGPDCQFFWQAVYFACRAHFHGETAEMLWAFLNPLGSLTRQMTGAARHDIINYVIDAWNTSKVLRQGKSPFSSALTLLNIL</sequence>
<name>A0AAD7CRE8_MYCRO</name>